<evidence type="ECO:0000256" key="8">
    <source>
        <dbReference type="ARBA" id="ARBA00022989"/>
    </source>
</evidence>
<keyword evidence="6 11" id="KW-0812">Transmembrane</keyword>
<dbReference type="InterPro" id="IPR010844">
    <property type="entry name" value="Occludin_ELL"/>
</dbReference>
<evidence type="ECO:0000256" key="9">
    <source>
        <dbReference type="ARBA" id="ARBA00023054"/>
    </source>
</evidence>
<evidence type="ECO:0000313" key="18">
    <source>
        <dbReference type="Proteomes" id="UP000001645"/>
    </source>
</evidence>
<dbReference type="AlphaFoldDB" id="H9H2J6"/>
<evidence type="ECO:0000256" key="12">
    <source>
        <dbReference type="PROSITE-ProRule" id="PRU01324"/>
    </source>
</evidence>
<sequence>MAEPTPPSNEKGPWDDAAGQDAFWQSFAHVKSWPGLLRVLGGLQLLCGGMAFICVCADIPRGHSAYSSELLLGGGLGVSLTPFVLAVLGLAWLLTALLLGLGVTARHHRVLLGVTWWPPMEAGLHVLLFLLCLAAAGAHIHTVTLGGLCSSPLLGSPLLTQLCLVEGGQAAALLFLFLTALLYLAGSAVALKVWHEVARWHRGAAVIPCSPEDSLQPAGASCPPVCVLKPLLVPAKRVVFEDEVGTARRPPRRAGVTTTEDGEQRGGSGSVPPGLVPQPRIIPDYVVRYPAIRSARQRQQYGAVFADQHAEYRELQGELKAEQCGDVRLSAPWDEKGVAHLWLSVSHCQDLAFVAKRQRCLYLKEKLTHIKAQIHEYDRSSTARF</sequence>
<evidence type="ECO:0000256" key="13">
    <source>
        <dbReference type="SAM" id="MobiDB-lite"/>
    </source>
</evidence>
<feature type="domain" description="MARVEL" evidence="15">
    <location>
        <begin position="32"/>
        <end position="195"/>
    </location>
</feature>
<evidence type="ECO:0000256" key="3">
    <source>
        <dbReference type="ARBA" id="ARBA00009171"/>
    </source>
</evidence>
<dbReference type="GO" id="GO:0005923">
    <property type="term" value="C:bicellular tight junction"/>
    <property type="evidence" value="ECO:0007669"/>
    <property type="project" value="UniProtKB-SubCell"/>
</dbReference>
<organism evidence="17 18">
    <name type="scientific">Meleagris gallopavo</name>
    <name type="common">Wild turkey</name>
    <dbReference type="NCBI Taxonomy" id="9103"/>
    <lineage>
        <taxon>Eukaryota</taxon>
        <taxon>Metazoa</taxon>
        <taxon>Chordata</taxon>
        <taxon>Craniata</taxon>
        <taxon>Vertebrata</taxon>
        <taxon>Euteleostomi</taxon>
        <taxon>Archelosauria</taxon>
        <taxon>Archosauria</taxon>
        <taxon>Dinosauria</taxon>
        <taxon>Saurischia</taxon>
        <taxon>Theropoda</taxon>
        <taxon>Coelurosauria</taxon>
        <taxon>Aves</taxon>
        <taxon>Neognathae</taxon>
        <taxon>Galloanserae</taxon>
        <taxon>Galliformes</taxon>
        <taxon>Phasianidae</taxon>
        <taxon>Meleagridinae</taxon>
        <taxon>Meleagris</taxon>
    </lineage>
</organism>
<dbReference type="GeneTree" id="ENSGT00940000155771"/>
<protein>
    <submittedName>
        <fullName evidence="17">Uncharacterized protein</fullName>
    </submittedName>
</protein>
<feature type="domain" description="OCEL" evidence="16">
    <location>
        <begin position="283"/>
        <end position="382"/>
    </location>
</feature>
<feature type="transmembrane region" description="Helical" evidence="14">
    <location>
        <begin position="168"/>
        <end position="191"/>
    </location>
</feature>
<dbReference type="Pfam" id="PF07303">
    <property type="entry name" value="Occludin_ELL"/>
    <property type="match status" value="1"/>
</dbReference>
<dbReference type="PROSITE" id="PS51225">
    <property type="entry name" value="MARVEL"/>
    <property type="match status" value="1"/>
</dbReference>
<dbReference type="PROSITE" id="PS51980">
    <property type="entry name" value="OCEL"/>
    <property type="match status" value="1"/>
</dbReference>
<keyword evidence="5" id="KW-1003">Cell membrane</keyword>
<feature type="transmembrane region" description="Helical" evidence="14">
    <location>
        <begin position="80"/>
        <end position="105"/>
    </location>
</feature>
<evidence type="ECO:0000256" key="2">
    <source>
        <dbReference type="ARBA" id="ARBA00004651"/>
    </source>
</evidence>
<dbReference type="Ensembl" id="ENSMGAT00000019515.2">
    <property type="protein sequence ID" value="ENSMGAP00000019424.2"/>
    <property type="gene ID" value="ENSMGAG00000016586.2"/>
</dbReference>
<evidence type="ECO:0000256" key="11">
    <source>
        <dbReference type="PROSITE-ProRule" id="PRU00581"/>
    </source>
</evidence>
<dbReference type="SUPFAM" id="SSF144292">
    <property type="entry name" value="occludin/ELL-like"/>
    <property type="match status" value="1"/>
</dbReference>
<dbReference type="InterPro" id="IPR031176">
    <property type="entry name" value="ELL/occludin"/>
</dbReference>
<dbReference type="STRING" id="9103.ENSMGAP00000019424"/>
<dbReference type="InterPro" id="IPR008253">
    <property type="entry name" value="Marvel"/>
</dbReference>
<evidence type="ECO:0000256" key="10">
    <source>
        <dbReference type="ARBA" id="ARBA00023136"/>
    </source>
</evidence>
<accession>H9H2J6</accession>
<keyword evidence="8 14" id="KW-1133">Transmembrane helix</keyword>
<evidence type="ECO:0000259" key="16">
    <source>
        <dbReference type="PROSITE" id="PS51980"/>
    </source>
</evidence>
<dbReference type="TCDB" id="9.B.41.2.2">
    <property type="family name" value="the occludin (occludin) family"/>
</dbReference>
<dbReference type="GO" id="GO:0031410">
    <property type="term" value="C:cytoplasmic vesicle"/>
    <property type="evidence" value="ECO:0007669"/>
    <property type="project" value="TreeGrafter"/>
</dbReference>
<keyword evidence="7" id="KW-0965">Cell junction</keyword>
<evidence type="ECO:0000256" key="1">
    <source>
        <dbReference type="ARBA" id="ARBA00004435"/>
    </source>
</evidence>
<reference evidence="17" key="1">
    <citation type="journal article" date="2010" name="PLoS Biol.">
        <title>Multi-platform next-generation sequencing of the domestic turkey (Meleagris gallopavo): genome assembly and analysis.</title>
        <authorList>
            <person name="Dalloul R.A."/>
            <person name="Long J.A."/>
            <person name="Zimin A.V."/>
            <person name="Aslam L."/>
            <person name="Beal K."/>
            <person name="Blomberg L.A."/>
            <person name="Bouffard P."/>
            <person name="Burt D.W."/>
            <person name="Crasta O."/>
            <person name="Crooijmans R.P."/>
            <person name="Cooper K."/>
            <person name="Coulombe R.A."/>
            <person name="De S."/>
            <person name="Delany M.E."/>
            <person name="Dodgson J.B."/>
            <person name="Dong J.J."/>
            <person name="Evans C."/>
            <person name="Frederickson K.M."/>
            <person name="Flicek P."/>
            <person name="Florea L."/>
            <person name="Folkerts O."/>
            <person name="Groenen M.A."/>
            <person name="Harkins T.T."/>
            <person name="Herrero J."/>
            <person name="Hoffmann S."/>
            <person name="Megens H.J."/>
            <person name="Jiang A."/>
            <person name="de Jong P."/>
            <person name="Kaiser P."/>
            <person name="Kim H."/>
            <person name="Kim K.W."/>
            <person name="Kim S."/>
            <person name="Langenberger D."/>
            <person name="Lee M.K."/>
            <person name="Lee T."/>
            <person name="Mane S."/>
            <person name="Marcais G."/>
            <person name="Marz M."/>
            <person name="McElroy A.P."/>
            <person name="Modise T."/>
            <person name="Nefedov M."/>
            <person name="Notredame C."/>
            <person name="Paton I.R."/>
            <person name="Payne W.S."/>
            <person name="Pertea G."/>
            <person name="Prickett D."/>
            <person name="Puiu D."/>
            <person name="Qioa D."/>
            <person name="Raineri E."/>
            <person name="Ruffier M."/>
            <person name="Salzberg S.L."/>
            <person name="Schatz M.C."/>
            <person name="Scheuring C."/>
            <person name="Schmidt C.J."/>
            <person name="Schroeder S."/>
            <person name="Searle S.M."/>
            <person name="Smith E.J."/>
            <person name="Smith J."/>
            <person name="Sonstegard T.S."/>
            <person name="Stadler P.F."/>
            <person name="Tafer H."/>
            <person name="Tu Z.J."/>
            <person name="Van Tassell C.P."/>
            <person name="Vilella A.J."/>
            <person name="Williams K.P."/>
            <person name="Yorke J.A."/>
            <person name="Zhang L."/>
            <person name="Zhang H.B."/>
            <person name="Zhang X."/>
            <person name="Zhang Y."/>
            <person name="Reed K.M."/>
        </authorList>
    </citation>
    <scope>NUCLEOTIDE SEQUENCE [LARGE SCALE GENOMIC DNA]</scope>
</reference>
<reference evidence="17" key="2">
    <citation type="submission" date="2025-08" db="UniProtKB">
        <authorList>
            <consortium name="Ensembl"/>
        </authorList>
    </citation>
    <scope>IDENTIFICATION</scope>
</reference>
<evidence type="ECO:0000256" key="6">
    <source>
        <dbReference type="ARBA" id="ARBA00022692"/>
    </source>
</evidence>
<feature type="region of interest" description="Disordered" evidence="13">
    <location>
        <begin position="244"/>
        <end position="276"/>
    </location>
</feature>
<evidence type="ECO:0000313" key="17">
    <source>
        <dbReference type="Ensembl" id="ENSMGAP00000019424.2"/>
    </source>
</evidence>
<comment type="subcellular location">
    <subcellularLocation>
        <location evidence="1">Cell junction</location>
        <location evidence="1">Tight junction</location>
    </subcellularLocation>
    <subcellularLocation>
        <location evidence="2">Cell membrane</location>
        <topology evidence="2">Multi-pass membrane protein</topology>
    </subcellularLocation>
</comment>
<evidence type="ECO:0000256" key="5">
    <source>
        <dbReference type="ARBA" id="ARBA00022475"/>
    </source>
</evidence>
<evidence type="ECO:0000259" key="15">
    <source>
        <dbReference type="PROSITE" id="PS51225"/>
    </source>
</evidence>
<keyword evidence="10 11" id="KW-0472">Membrane</keyword>
<dbReference type="PANTHER" id="PTHR23288">
    <property type="entry name" value="OCCLUDIN AND RNA POLYMERASE II ELONGATION FACTOR ELL"/>
    <property type="match status" value="1"/>
</dbReference>
<dbReference type="HOGENOM" id="CLU_039176_0_0_1"/>
<reference evidence="17" key="3">
    <citation type="submission" date="2025-09" db="UniProtKB">
        <authorList>
            <consortium name="Ensembl"/>
        </authorList>
    </citation>
    <scope>IDENTIFICATION</scope>
</reference>
<dbReference type="GO" id="GO:0070830">
    <property type="term" value="P:bicellular tight junction assembly"/>
    <property type="evidence" value="ECO:0007669"/>
    <property type="project" value="TreeGrafter"/>
</dbReference>
<name>H9H2J6_MELGA</name>
<evidence type="ECO:0000256" key="14">
    <source>
        <dbReference type="SAM" id="Phobius"/>
    </source>
</evidence>
<dbReference type="PANTHER" id="PTHR23288:SF3">
    <property type="entry name" value="MARVEL DOMAIN-CONTAINING PROTEIN 2"/>
    <property type="match status" value="1"/>
</dbReference>
<keyword evidence="9" id="KW-0175">Coiled coil</keyword>
<evidence type="ECO:0000256" key="4">
    <source>
        <dbReference type="ARBA" id="ARBA00022427"/>
    </source>
</evidence>
<dbReference type="Gene3D" id="6.10.140.340">
    <property type="match status" value="1"/>
</dbReference>
<feature type="transmembrane region" description="Helical" evidence="14">
    <location>
        <begin position="126"/>
        <end position="148"/>
    </location>
</feature>
<dbReference type="GO" id="GO:0016324">
    <property type="term" value="C:apical plasma membrane"/>
    <property type="evidence" value="ECO:0007669"/>
    <property type="project" value="TreeGrafter"/>
</dbReference>
<dbReference type="InParanoid" id="H9H2J6"/>
<dbReference type="Proteomes" id="UP000001645">
    <property type="component" value="Unplaced"/>
</dbReference>
<gene>
    <name evidence="17" type="primary">LOC104915504</name>
</gene>
<proteinExistence type="inferred from homology"/>
<keyword evidence="4" id="KW-0796">Tight junction</keyword>
<comment type="similarity">
    <text evidence="3 12">Belongs to the ELL/occludin family.</text>
</comment>
<keyword evidence="18" id="KW-1185">Reference proteome</keyword>
<evidence type="ECO:0000256" key="7">
    <source>
        <dbReference type="ARBA" id="ARBA00022949"/>
    </source>
</evidence>